<proteinExistence type="inferred from homology"/>
<dbReference type="GO" id="GO:0016020">
    <property type="term" value="C:membrane"/>
    <property type="evidence" value="ECO:0007669"/>
    <property type="project" value="TreeGrafter"/>
</dbReference>
<keyword evidence="6 7" id="KW-0067">ATP-binding</keyword>
<evidence type="ECO:0000313" key="11">
    <source>
        <dbReference type="Proteomes" id="UP000274756"/>
    </source>
</evidence>
<evidence type="ECO:0000256" key="5">
    <source>
        <dbReference type="ARBA" id="ARBA00022777"/>
    </source>
</evidence>
<sequence>MENFILIVESVNTSVVPEFDSWTPLFVVVNPKSGGAGGIDALRTLRLFLHPVQVINVEKLRIGVALRWMDMYPNISCYILVAGGDGTISMILNTVSKLQRRPPVAILPLGTGNDLSRTLGWGSGHSGSIDFNKICLDLQRSKLVKLDRWNVTIVHKRRFGVRAKNKQLCMVNYLSVGVDACVTYGMQSTRDSFRRIFSSRFLNKLLFFTFGTKDVLEHSCADLQNMIELTIDDQVIPLPAVEGLTMINIPNWGAGVQPWADNDAMRQAIDDKKLEIFGVRSSFHIAQLQIGVSKSVHIAQGYKIKLRIFGGVFPMQCDGEAWIQQPGIIQIEHKDQANMLSRTDEFFHKKSIVLFFDTCHL</sequence>
<keyword evidence="11" id="KW-1185">Reference proteome</keyword>
<dbReference type="Proteomes" id="UP000274756">
    <property type="component" value="Unassembled WGS sequence"/>
</dbReference>
<evidence type="ECO:0000259" key="8">
    <source>
        <dbReference type="PROSITE" id="PS50146"/>
    </source>
</evidence>
<dbReference type="WBParaSite" id="DME_0000193101-mRNA-1">
    <property type="protein sequence ID" value="DME_0000193101-mRNA-1"/>
    <property type="gene ID" value="DME_0000193101"/>
</dbReference>
<dbReference type="SMART" id="SM00046">
    <property type="entry name" value="DAGKc"/>
    <property type="match status" value="1"/>
</dbReference>
<accession>A0A0N4U527</accession>
<dbReference type="OrthoDB" id="242257at2759"/>
<dbReference type="InterPro" id="IPR017438">
    <property type="entry name" value="ATP-NAD_kinase_N"/>
</dbReference>
<evidence type="ECO:0000256" key="7">
    <source>
        <dbReference type="RuleBase" id="RU361128"/>
    </source>
</evidence>
<keyword evidence="5 7" id="KW-0418">Kinase</keyword>
<evidence type="ECO:0000313" key="12">
    <source>
        <dbReference type="WBParaSite" id="DME_0000193101-mRNA-1"/>
    </source>
</evidence>
<reference evidence="12" key="1">
    <citation type="submission" date="2016-04" db="UniProtKB">
        <authorList>
            <consortium name="WormBaseParasite"/>
        </authorList>
    </citation>
    <scope>IDENTIFICATION</scope>
</reference>
<evidence type="ECO:0000313" key="10">
    <source>
        <dbReference type="Proteomes" id="UP000038040"/>
    </source>
</evidence>
<comment type="catalytic activity">
    <reaction evidence="1 7">
        <text>a 1,2-diacyl-sn-glycerol + ATP = a 1,2-diacyl-sn-glycero-3-phosphate + ADP + H(+)</text>
        <dbReference type="Rhea" id="RHEA:10272"/>
        <dbReference type="ChEBI" id="CHEBI:15378"/>
        <dbReference type="ChEBI" id="CHEBI:17815"/>
        <dbReference type="ChEBI" id="CHEBI:30616"/>
        <dbReference type="ChEBI" id="CHEBI:58608"/>
        <dbReference type="ChEBI" id="CHEBI:456216"/>
        <dbReference type="EC" id="2.7.1.107"/>
    </reaction>
</comment>
<dbReference type="STRING" id="318479.A0A0N4U527"/>
<evidence type="ECO:0000256" key="1">
    <source>
        <dbReference type="ARBA" id="ARBA00001383"/>
    </source>
</evidence>
<dbReference type="GO" id="GO:0005524">
    <property type="term" value="F:ATP binding"/>
    <property type="evidence" value="ECO:0007669"/>
    <property type="project" value="UniProtKB-KW"/>
</dbReference>
<organism evidence="10 12">
    <name type="scientific">Dracunculus medinensis</name>
    <name type="common">Guinea worm</name>
    <dbReference type="NCBI Taxonomy" id="318479"/>
    <lineage>
        <taxon>Eukaryota</taxon>
        <taxon>Metazoa</taxon>
        <taxon>Ecdysozoa</taxon>
        <taxon>Nematoda</taxon>
        <taxon>Chromadorea</taxon>
        <taxon>Rhabditida</taxon>
        <taxon>Spirurina</taxon>
        <taxon>Dracunculoidea</taxon>
        <taxon>Dracunculidae</taxon>
        <taxon>Dracunculus</taxon>
    </lineage>
</organism>
<evidence type="ECO:0000313" key="9">
    <source>
        <dbReference type="EMBL" id="VDN56318.1"/>
    </source>
</evidence>
<reference evidence="9 11" key="2">
    <citation type="submission" date="2018-11" db="EMBL/GenBank/DDBJ databases">
        <authorList>
            <consortium name="Pathogen Informatics"/>
        </authorList>
    </citation>
    <scope>NUCLEOTIDE SEQUENCE [LARGE SCALE GENOMIC DNA]</scope>
</reference>
<dbReference type="SMART" id="SM00045">
    <property type="entry name" value="DAGKa"/>
    <property type="match status" value="1"/>
</dbReference>
<dbReference type="SUPFAM" id="SSF111331">
    <property type="entry name" value="NAD kinase/diacylglycerol kinase-like"/>
    <property type="match status" value="1"/>
</dbReference>
<gene>
    <name evidence="9" type="ORF">DME_LOCUS6291</name>
</gene>
<comment type="similarity">
    <text evidence="2 7">Belongs to the eukaryotic diacylglycerol kinase family.</text>
</comment>
<dbReference type="PANTHER" id="PTHR11255">
    <property type="entry name" value="DIACYLGLYCEROL KINASE"/>
    <property type="match status" value="1"/>
</dbReference>
<keyword evidence="3 7" id="KW-0808">Transferase</keyword>
<dbReference type="InterPro" id="IPR000756">
    <property type="entry name" value="Diacylglycerol_kin_accessory"/>
</dbReference>
<evidence type="ECO:0000256" key="3">
    <source>
        <dbReference type="ARBA" id="ARBA00022679"/>
    </source>
</evidence>
<dbReference type="AlphaFoldDB" id="A0A0N4U527"/>
<feature type="domain" description="DAGKc" evidence="8">
    <location>
        <begin position="20"/>
        <end position="155"/>
    </location>
</feature>
<dbReference type="PANTHER" id="PTHR11255:SF118">
    <property type="entry name" value="DIACYLGLYCEROL KINASE EPSILON"/>
    <property type="match status" value="1"/>
</dbReference>
<name>A0A0N4U527_DRAME</name>
<protein>
    <recommendedName>
        <fullName evidence="7">Diacylglycerol kinase</fullName>
        <shortName evidence="7">DAG kinase</shortName>
        <ecNumber evidence="7">2.7.1.107</ecNumber>
    </recommendedName>
</protein>
<dbReference type="Pfam" id="PF00781">
    <property type="entry name" value="DAGK_cat"/>
    <property type="match status" value="1"/>
</dbReference>
<dbReference type="FunFam" id="2.60.200.40:FF:000019">
    <property type="entry name" value="Diacylglycerol kinase"/>
    <property type="match status" value="1"/>
</dbReference>
<dbReference type="InterPro" id="IPR001206">
    <property type="entry name" value="Diacylglycerol_kinase_cat_dom"/>
</dbReference>
<dbReference type="GO" id="GO:0007200">
    <property type="term" value="P:phospholipase C-activating G protein-coupled receptor signaling pathway"/>
    <property type="evidence" value="ECO:0007669"/>
    <property type="project" value="InterPro"/>
</dbReference>
<evidence type="ECO:0000256" key="4">
    <source>
        <dbReference type="ARBA" id="ARBA00022741"/>
    </source>
</evidence>
<dbReference type="InterPro" id="IPR016064">
    <property type="entry name" value="NAD/diacylglycerol_kinase_sf"/>
</dbReference>
<dbReference type="InterPro" id="IPR037607">
    <property type="entry name" value="DGK"/>
</dbReference>
<dbReference type="Pfam" id="PF00609">
    <property type="entry name" value="DAGK_acc"/>
    <property type="match status" value="1"/>
</dbReference>
<dbReference type="PROSITE" id="PS50146">
    <property type="entry name" value="DAGK"/>
    <property type="match status" value="1"/>
</dbReference>
<evidence type="ECO:0000256" key="2">
    <source>
        <dbReference type="ARBA" id="ARBA00009280"/>
    </source>
</evidence>
<dbReference type="EMBL" id="UYYG01001155">
    <property type="protein sequence ID" value="VDN56318.1"/>
    <property type="molecule type" value="Genomic_DNA"/>
</dbReference>
<dbReference type="EC" id="2.7.1.107" evidence="7"/>
<dbReference type="Gene3D" id="3.40.50.10330">
    <property type="entry name" value="Probable inorganic polyphosphate/atp-NAD kinase, domain 1"/>
    <property type="match status" value="1"/>
</dbReference>
<evidence type="ECO:0000256" key="6">
    <source>
        <dbReference type="ARBA" id="ARBA00022840"/>
    </source>
</evidence>
<dbReference type="GO" id="GO:0004143">
    <property type="term" value="F:ATP-dependent diacylglycerol kinase activity"/>
    <property type="evidence" value="ECO:0007669"/>
    <property type="project" value="UniProtKB-EC"/>
</dbReference>
<keyword evidence="4 7" id="KW-0547">Nucleotide-binding</keyword>
<dbReference type="Gene3D" id="2.60.200.40">
    <property type="match status" value="1"/>
</dbReference>
<dbReference type="Proteomes" id="UP000038040">
    <property type="component" value="Unplaced"/>
</dbReference>